<reference evidence="3" key="1">
    <citation type="submission" date="2019-02" db="EMBL/GenBank/DDBJ databases">
        <title>Draft genome sequence of Planktothrix agardhii NIES-905.</title>
        <authorList>
            <person name="Yamaguchi H."/>
            <person name="Suzuki S."/>
            <person name="Kawachi M."/>
        </authorList>
    </citation>
    <scope>NUCLEOTIDE SEQUENCE [LARGE SCALE GENOMIC DNA]</scope>
    <source>
        <strain evidence="3">CCAP 1459/11A</strain>
    </source>
</reference>
<evidence type="ECO:0000313" key="2">
    <source>
        <dbReference type="EMBL" id="GDZ95573.1"/>
    </source>
</evidence>
<name>A0A4P5ZJJ3_PLAAG</name>
<dbReference type="AlphaFoldDB" id="A0A4P5ZJJ3"/>
<sequence length="267" mass="31209">MVETVFSVMIKGIILTYTVLLFPLIQKFLETQVSQYHNKQKQQEERINEINIKYLSPLRLYLKESYIRLYKISQKIQEVDSHLSLISLNRALDLKNQSPSWVINEGYYLISSCYIVGCLFACIKRIRDNIAFIKIGKNKDAVLLQYMDQINLAFAHSKGGGVSFIIQLSIAQDIWLKEEQRLMTYREFCEMLLNDKIQEWWYSLIDFFIEAGKKNEIKIKRLQLAINAIENLANFLDKNIGQGDSIDIVKKFVVEDMITRDDKDGET</sequence>
<keyword evidence="1" id="KW-1133">Transmembrane helix</keyword>
<proteinExistence type="predicted"/>
<organism evidence="2 3">
    <name type="scientific">Planktothrix agardhii CCAP 1459/11A</name>
    <dbReference type="NCBI Taxonomy" id="282420"/>
    <lineage>
        <taxon>Bacteria</taxon>
        <taxon>Bacillati</taxon>
        <taxon>Cyanobacteriota</taxon>
        <taxon>Cyanophyceae</taxon>
        <taxon>Oscillatoriophycideae</taxon>
        <taxon>Oscillatoriales</taxon>
        <taxon>Microcoleaceae</taxon>
        <taxon>Planktothrix</taxon>
    </lineage>
</organism>
<dbReference type="Proteomes" id="UP000299794">
    <property type="component" value="Unassembled WGS sequence"/>
</dbReference>
<feature type="transmembrane region" description="Helical" evidence="1">
    <location>
        <begin position="6"/>
        <end position="25"/>
    </location>
</feature>
<accession>A0A4P5ZJJ3</accession>
<evidence type="ECO:0000313" key="3">
    <source>
        <dbReference type="Proteomes" id="UP000299794"/>
    </source>
</evidence>
<protein>
    <submittedName>
        <fullName evidence="2">Uncharacterized protein</fullName>
    </submittedName>
</protein>
<comment type="caution">
    <text evidence="2">The sequence shown here is derived from an EMBL/GenBank/DDBJ whole genome shotgun (WGS) entry which is preliminary data.</text>
</comment>
<keyword evidence="1" id="KW-0472">Membrane</keyword>
<evidence type="ECO:0000256" key="1">
    <source>
        <dbReference type="SAM" id="Phobius"/>
    </source>
</evidence>
<dbReference type="RefSeq" id="WP_141295639.1">
    <property type="nucleotide sequence ID" value="NZ_BJCD01000061.1"/>
</dbReference>
<dbReference type="EMBL" id="BJCD01000061">
    <property type="protein sequence ID" value="GDZ95573.1"/>
    <property type="molecule type" value="Genomic_DNA"/>
</dbReference>
<keyword evidence="1" id="KW-0812">Transmembrane</keyword>
<gene>
    <name evidence="2" type="ORF">PA905_40030</name>
</gene>